<accession>A0ABM1TF24</accession>
<proteinExistence type="predicted"/>
<evidence type="ECO:0000313" key="2">
    <source>
        <dbReference type="Proteomes" id="UP000694941"/>
    </source>
</evidence>
<name>A0ABM1TF24_LIMPO</name>
<gene>
    <name evidence="3" type="primary">LOC111088482</name>
</gene>
<reference evidence="3" key="1">
    <citation type="submission" date="2025-08" db="UniProtKB">
        <authorList>
            <consortium name="RefSeq"/>
        </authorList>
    </citation>
    <scope>IDENTIFICATION</scope>
    <source>
        <tissue evidence="3">Muscle</tissue>
    </source>
</reference>
<dbReference type="SUPFAM" id="SSF51735">
    <property type="entry name" value="NAD(P)-binding Rossmann-fold domains"/>
    <property type="match status" value="1"/>
</dbReference>
<sequence length="79" mass="8373">MLAVPHLIESKGSIINVSSVLGKRGDATLLSYTMSKGALDQFTRSVALDLAPKQVRVNSVNPGTIETNIFSTIGADVKE</sequence>
<dbReference type="RefSeq" id="XP_022254480.1">
    <property type="nucleotide sequence ID" value="XM_022398772.1"/>
</dbReference>
<dbReference type="PANTHER" id="PTHR43975">
    <property type="entry name" value="ZGC:101858"/>
    <property type="match status" value="1"/>
</dbReference>
<protein>
    <submittedName>
        <fullName evidence="3">17-beta-hydroxysteroid dehydrogenase 14-like</fullName>
    </submittedName>
</protein>
<dbReference type="Pfam" id="PF00106">
    <property type="entry name" value="adh_short"/>
    <property type="match status" value="1"/>
</dbReference>
<dbReference type="InterPro" id="IPR036291">
    <property type="entry name" value="NAD(P)-bd_dom_sf"/>
</dbReference>
<dbReference type="Proteomes" id="UP000694941">
    <property type="component" value="Unplaced"/>
</dbReference>
<feature type="non-terminal residue" evidence="3">
    <location>
        <position position="79"/>
    </location>
</feature>
<dbReference type="Gene3D" id="3.40.50.720">
    <property type="entry name" value="NAD(P)-binding Rossmann-like Domain"/>
    <property type="match status" value="1"/>
</dbReference>
<keyword evidence="2" id="KW-1185">Reference proteome</keyword>
<dbReference type="PANTHER" id="PTHR43975:SF2">
    <property type="entry name" value="EG:BACR7A4.14 PROTEIN-RELATED"/>
    <property type="match status" value="1"/>
</dbReference>
<organism evidence="2 3">
    <name type="scientific">Limulus polyphemus</name>
    <name type="common">Atlantic horseshoe crab</name>
    <dbReference type="NCBI Taxonomy" id="6850"/>
    <lineage>
        <taxon>Eukaryota</taxon>
        <taxon>Metazoa</taxon>
        <taxon>Ecdysozoa</taxon>
        <taxon>Arthropoda</taxon>
        <taxon>Chelicerata</taxon>
        <taxon>Merostomata</taxon>
        <taxon>Xiphosura</taxon>
        <taxon>Limulidae</taxon>
        <taxon>Limulus</taxon>
    </lineage>
</organism>
<dbReference type="GeneID" id="111088482"/>
<evidence type="ECO:0000256" key="1">
    <source>
        <dbReference type="ARBA" id="ARBA00023002"/>
    </source>
</evidence>
<keyword evidence="1" id="KW-0560">Oxidoreductase</keyword>
<dbReference type="InterPro" id="IPR020904">
    <property type="entry name" value="Sc_DH/Rdtase_CS"/>
</dbReference>
<dbReference type="PRINTS" id="PR00081">
    <property type="entry name" value="GDHRDH"/>
</dbReference>
<dbReference type="PROSITE" id="PS00061">
    <property type="entry name" value="ADH_SHORT"/>
    <property type="match status" value="1"/>
</dbReference>
<evidence type="ECO:0000313" key="3">
    <source>
        <dbReference type="RefSeq" id="XP_022254480.1"/>
    </source>
</evidence>
<dbReference type="PRINTS" id="PR00080">
    <property type="entry name" value="SDRFAMILY"/>
</dbReference>
<dbReference type="InterPro" id="IPR002347">
    <property type="entry name" value="SDR_fam"/>
</dbReference>